<dbReference type="Pfam" id="PF13424">
    <property type="entry name" value="TPR_12"/>
    <property type="match status" value="1"/>
</dbReference>
<proteinExistence type="predicted"/>
<dbReference type="InterPro" id="IPR036396">
    <property type="entry name" value="Cyt_P450_sf"/>
</dbReference>
<sequence>MSLTTSRPTVHDALAADVPTASAHLLARACPRYDPALDAWFVADYPTARRLLADRRLRSRDSAHSTADLTDEQRDMVAPLEDHVGRWLVFSDEPRLADLRVRTRRALRPEADPGRAAWLTELARRHRPADLTDSDLLTGHIVPFTTAATLRVLGCDPERDSQLVAWGEELIAYLGLAVYREDVVRRALAALDALRAHVRRWLPTARGPVGGALRAAAGERAAEEDLTAVFTQLLTGGLEPTRTALAVGVDRLCAPGGRAAFLAAPAGFVDEVLRLASPFQWYGIDIREEVRKAAGFAGKEDALRWLDQHRDSLLAAVPLAQEYGLLRHAAHLPRELGFHSSIRSYDTSANLALERGVAVSRQLRDPALLRLNLTNLAMGQWRLGRLRDAVAHLEEALEISQSMADTRSEAECKARLGQAYNSLGDLAPALRLSREANRMARETCFTRLDGSSLSTLSHVLVRLGRFEEACRAAHRALEVFDRIGETPVGGCPRLSLREPARAGPPRRGAVPAGSGPGAVRTHALVGRAVTRPRPAQRRPRRHRPIRRGTGDRRPRARRGHPEYERHPPAHRPPDRRPVLPRVRGPHDGPHAVLGGLRHRLSHGAEVRTGARPGRPGDGAHSPGRFGHGCLVPDGSRTALHRHGRTAQRALARHRGPARVLTASTCDGSAVAVVVESHPVESVADECLRLLRRSASVGLCDAE</sequence>
<dbReference type="InterPro" id="IPR011990">
    <property type="entry name" value="TPR-like_helical_dom_sf"/>
</dbReference>
<protein>
    <submittedName>
        <fullName evidence="2">Uncharacterized protein</fullName>
    </submittedName>
</protein>
<feature type="region of interest" description="Disordered" evidence="1">
    <location>
        <begin position="493"/>
        <end position="594"/>
    </location>
</feature>
<dbReference type="SUPFAM" id="SSF48264">
    <property type="entry name" value="Cytochrome P450"/>
    <property type="match status" value="1"/>
</dbReference>
<accession>A0A1W7CVP4</accession>
<dbReference type="Gene3D" id="1.10.630.10">
    <property type="entry name" value="Cytochrome P450"/>
    <property type="match status" value="1"/>
</dbReference>
<dbReference type="GO" id="GO:0004497">
    <property type="term" value="F:monooxygenase activity"/>
    <property type="evidence" value="ECO:0007669"/>
    <property type="project" value="InterPro"/>
</dbReference>
<feature type="compositionally biased region" description="Basic and acidic residues" evidence="1">
    <location>
        <begin position="548"/>
        <end position="577"/>
    </location>
</feature>
<evidence type="ECO:0000313" key="3">
    <source>
        <dbReference type="Proteomes" id="UP000194218"/>
    </source>
</evidence>
<feature type="compositionally biased region" description="Basic residues" evidence="1">
    <location>
        <begin position="534"/>
        <end position="546"/>
    </location>
</feature>
<evidence type="ECO:0000256" key="1">
    <source>
        <dbReference type="SAM" id="MobiDB-lite"/>
    </source>
</evidence>
<dbReference type="SUPFAM" id="SSF48452">
    <property type="entry name" value="TPR-like"/>
    <property type="match status" value="1"/>
</dbReference>
<dbReference type="Proteomes" id="UP000194218">
    <property type="component" value="Chromosome"/>
</dbReference>
<dbReference type="Gene3D" id="1.25.40.10">
    <property type="entry name" value="Tetratricopeptide repeat domain"/>
    <property type="match status" value="1"/>
</dbReference>
<name>A0A1W7CVP4_9ACTN</name>
<reference evidence="2 3" key="1">
    <citation type="submission" date="2017-05" db="EMBL/GenBank/DDBJ databases">
        <title>Complete genome sequence of Streptomyces sp. SCSIO 03032 revealed the diverse biosynthetic pathways for its bioactive secondary metabolites.</title>
        <authorList>
            <person name="Ma L."/>
            <person name="Zhu Y."/>
            <person name="Zhang W."/>
            <person name="Zhang G."/>
            <person name="Tian X."/>
            <person name="Zhang S."/>
            <person name="Zhang C."/>
        </authorList>
    </citation>
    <scope>NUCLEOTIDE SEQUENCE [LARGE SCALE GENOMIC DNA]</scope>
    <source>
        <strain evidence="2 3">SCSIO 03032</strain>
    </source>
</reference>
<gene>
    <name evidence="2" type="ORF">CAG99_08075</name>
</gene>
<evidence type="ECO:0000313" key="2">
    <source>
        <dbReference type="EMBL" id="ARQ68825.1"/>
    </source>
</evidence>
<dbReference type="EMBL" id="CP021121">
    <property type="protein sequence ID" value="ARQ68825.1"/>
    <property type="molecule type" value="Genomic_DNA"/>
</dbReference>
<dbReference type="AlphaFoldDB" id="A0A1W7CVP4"/>
<organism evidence="2 3">
    <name type="scientific">Streptomyces marincola</name>
    <dbReference type="NCBI Taxonomy" id="2878388"/>
    <lineage>
        <taxon>Bacteria</taxon>
        <taxon>Bacillati</taxon>
        <taxon>Actinomycetota</taxon>
        <taxon>Actinomycetes</taxon>
        <taxon>Kitasatosporales</taxon>
        <taxon>Streptomycetaceae</taxon>
        <taxon>Streptomyces</taxon>
    </lineage>
</organism>
<feature type="compositionally biased region" description="Low complexity" evidence="1">
    <location>
        <begin position="501"/>
        <end position="520"/>
    </location>
</feature>
<dbReference type="GO" id="GO:0020037">
    <property type="term" value="F:heme binding"/>
    <property type="evidence" value="ECO:0007669"/>
    <property type="project" value="InterPro"/>
</dbReference>
<dbReference type="GO" id="GO:0016705">
    <property type="term" value="F:oxidoreductase activity, acting on paired donors, with incorporation or reduction of molecular oxygen"/>
    <property type="evidence" value="ECO:0007669"/>
    <property type="project" value="InterPro"/>
</dbReference>
<dbReference type="GO" id="GO:0005506">
    <property type="term" value="F:iron ion binding"/>
    <property type="evidence" value="ECO:0007669"/>
    <property type="project" value="InterPro"/>
</dbReference>
<feature type="region of interest" description="Disordered" evidence="1">
    <location>
        <begin position="604"/>
        <end position="623"/>
    </location>
</feature>
<dbReference type="KEGG" id="smao:CAG99_08075"/>
<keyword evidence="3" id="KW-1185">Reference proteome</keyword>